<evidence type="ECO:0000313" key="2">
    <source>
        <dbReference type="EMBL" id="MEE4546187.1"/>
    </source>
</evidence>
<keyword evidence="1" id="KW-0472">Membrane</keyword>
<proteinExistence type="predicted"/>
<reference evidence="2 3" key="1">
    <citation type="submission" date="2023-12" db="EMBL/GenBank/DDBJ databases">
        <title>Streptomyces sp. V4-01.</title>
        <authorList>
            <person name="Somphong A."/>
            <person name="Phongsopitanun W."/>
        </authorList>
    </citation>
    <scope>NUCLEOTIDE SEQUENCE [LARGE SCALE GENOMIC DNA]</scope>
    <source>
        <strain evidence="2 3">V4-01</strain>
    </source>
</reference>
<feature type="transmembrane region" description="Helical" evidence="1">
    <location>
        <begin position="54"/>
        <end position="72"/>
    </location>
</feature>
<sequence length="209" mass="21632">MNPYTPAGVNEPIVHRHWLADAAPKAAPAVATSTVLILARIWNAHGAQHSIGDATVMSVLAVGAAFAGRALATGENGDSTAASIGFTAAGTLATAGVAAYSDGLPLPLLLWSVATVLSYVLVFRQARAERRERIAYERATQARRETQHHVETVEVIRARAQVETAREGAAYANALTAAMTARAALPGYDPAVVTAAGRPEIASGSPTGL</sequence>
<keyword evidence="1" id="KW-0812">Transmembrane</keyword>
<keyword evidence="1" id="KW-1133">Transmembrane helix</keyword>
<gene>
    <name evidence="2" type="ORF">V2S66_29995</name>
</gene>
<evidence type="ECO:0000256" key="1">
    <source>
        <dbReference type="SAM" id="Phobius"/>
    </source>
</evidence>
<dbReference type="RefSeq" id="WP_330799891.1">
    <property type="nucleotide sequence ID" value="NZ_JAZEWV010000041.1"/>
</dbReference>
<comment type="caution">
    <text evidence="2">The sequence shown here is derived from an EMBL/GenBank/DDBJ whole genome shotgun (WGS) entry which is preliminary data.</text>
</comment>
<dbReference type="EMBL" id="JAZEWV010000041">
    <property type="protein sequence ID" value="MEE4546187.1"/>
    <property type="molecule type" value="Genomic_DNA"/>
</dbReference>
<feature type="transmembrane region" description="Helical" evidence="1">
    <location>
        <begin position="79"/>
        <end position="100"/>
    </location>
</feature>
<evidence type="ECO:0000313" key="3">
    <source>
        <dbReference type="Proteomes" id="UP001344658"/>
    </source>
</evidence>
<dbReference type="Proteomes" id="UP001344658">
    <property type="component" value="Unassembled WGS sequence"/>
</dbReference>
<keyword evidence="3" id="KW-1185">Reference proteome</keyword>
<organism evidence="2 3">
    <name type="scientific">Actinacidiphila polyblastidii</name>
    <dbReference type="NCBI Taxonomy" id="3110430"/>
    <lineage>
        <taxon>Bacteria</taxon>
        <taxon>Bacillati</taxon>
        <taxon>Actinomycetota</taxon>
        <taxon>Actinomycetes</taxon>
        <taxon>Kitasatosporales</taxon>
        <taxon>Streptomycetaceae</taxon>
        <taxon>Actinacidiphila</taxon>
    </lineage>
</organism>
<protein>
    <submittedName>
        <fullName evidence="2">Uncharacterized protein</fullName>
    </submittedName>
</protein>
<name>A0ABU7PMB0_9ACTN</name>
<feature type="transmembrane region" description="Helical" evidence="1">
    <location>
        <begin position="106"/>
        <end position="123"/>
    </location>
</feature>
<accession>A0ABU7PMB0</accession>